<evidence type="ECO:0000256" key="1">
    <source>
        <dbReference type="ARBA" id="ARBA00007964"/>
    </source>
</evidence>
<dbReference type="Proteomes" id="UP000315842">
    <property type="component" value="Unassembled WGS sequence"/>
</dbReference>
<evidence type="ECO:0000313" key="7">
    <source>
        <dbReference type="Proteomes" id="UP000315842"/>
    </source>
</evidence>
<feature type="domain" description="Prephenate/arogenate dehydrogenase" evidence="5">
    <location>
        <begin position="7"/>
        <end position="285"/>
    </location>
</feature>
<dbReference type="InterPro" id="IPR045865">
    <property type="entry name" value="ACT-like_dom_sf"/>
</dbReference>
<keyword evidence="3" id="KW-0028">Amino-acid biosynthesis</keyword>
<accession>A0A4Y3KFV1</accession>
<dbReference type="GO" id="GO:0008977">
    <property type="term" value="F:prephenate dehydrogenase (NAD+) activity"/>
    <property type="evidence" value="ECO:0007669"/>
    <property type="project" value="InterPro"/>
</dbReference>
<dbReference type="PANTHER" id="PTHR21363:SF0">
    <property type="entry name" value="PREPHENATE DEHYDROGENASE [NADP(+)]"/>
    <property type="match status" value="1"/>
</dbReference>
<evidence type="ECO:0000259" key="5">
    <source>
        <dbReference type="PROSITE" id="PS51176"/>
    </source>
</evidence>
<dbReference type="GO" id="GO:0006571">
    <property type="term" value="P:tyrosine biosynthetic process"/>
    <property type="evidence" value="ECO:0007669"/>
    <property type="project" value="InterPro"/>
</dbReference>
<dbReference type="Pfam" id="PF02153">
    <property type="entry name" value="PDH_N"/>
    <property type="match status" value="1"/>
</dbReference>
<dbReference type="Pfam" id="PF20463">
    <property type="entry name" value="PDH_C"/>
    <property type="match status" value="1"/>
</dbReference>
<dbReference type="NCBIfam" id="NF005111">
    <property type="entry name" value="PRK06545.2-3"/>
    <property type="match status" value="1"/>
</dbReference>
<keyword evidence="7" id="KW-1185">Reference proteome</keyword>
<dbReference type="GO" id="GO:0070403">
    <property type="term" value="F:NAD+ binding"/>
    <property type="evidence" value="ECO:0007669"/>
    <property type="project" value="InterPro"/>
</dbReference>
<dbReference type="Gene3D" id="3.40.50.720">
    <property type="entry name" value="NAD(P)-binding Rossmann-like Domain"/>
    <property type="match status" value="1"/>
</dbReference>
<dbReference type="SUPFAM" id="SSF48179">
    <property type="entry name" value="6-phosphogluconate dehydrogenase C-terminal domain-like"/>
    <property type="match status" value="1"/>
</dbReference>
<dbReference type="NCBIfam" id="NF005112">
    <property type="entry name" value="PRK06545.2-4"/>
    <property type="match status" value="1"/>
</dbReference>
<evidence type="ECO:0000256" key="4">
    <source>
        <dbReference type="ARBA" id="ARBA00029440"/>
    </source>
</evidence>
<evidence type="ECO:0000256" key="2">
    <source>
        <dbReference type="ARBA" id="ARBA00023002"/>
    </source>
</evidence>
<reference evidence="6 7" key="1">
    <citation type="submission" date="2019-06" db="EMBL/GenBank/DDBJ databases">
        <title>Whole genome shotgun sequence of Cellulomonas uda NBRC 3747.</title>
        <authorList>
            <person name="Hosoyama A."/>
            <person name="Uohara A."/>
            <person name="Ohji S."/>
            <person name="Ichikawa N."/>
        </authorList>
    </citation>
    <scope>NUCLEOTIDE SEQUENCE [LARGE SCALE GENOMIC DNA]</scope>
    <source>
        <strain evidence="6 7">NBRC 3747</strain>
    </source>
</reference>
<evidence type="ECO:0000313" key="6">
    <source>
        <dbReference type="EMBL" id="GEA81878.1"/>
    </source>
</evidence>
<name>A0A4Y3KFV1_CELUD</name>
<keyword evidence="2" id="KW-0560">Oxidoreductase</keyword>
<dbReference type="InterPro" id="IPR003099">
    <property type="entry name" value="Prephen_DH"/>
</dbReference>
<evidence type="ECO:0000256" key="3">
    <source>
        <dbReference type="ARBA" id="ARBA00023141"/>
    </source>
</evidence>
<comment type="pathway">
    <text evidence="4">Amino-acid biosynthesis.</text>
</comment>
<dbReference type="Gene3D" id="3.30.70.260">
    <property type="match status" value="1"/>
</dbReference>
<comment type="caution">
    <text evidence="6">The sequence shown here is derived from an EMBL/GenBank/DDBJ whole genome shotgun (WGS) entry which is preliminary data.</text>
</comment>
<dbReference type="AlphaFoldDB" id="A0A4Y3KFV1"/>
<dbReference type="RefSeq" id="WP_141321279.1">
    <property type="nucleotide sequence ID" value="NZ_BJLP01000040.1"/>
</dbReference>
<dbReference type="InterPro" id="IPR008927">
    <property type="entry name" value="6-PGluconate_DH-like_C_sf"/>
</dbReference>
<sequence>MTAATRGPVLVVGAGLIGASVGLRLRAEGVDVRLEDPSRTAVALARDVGAGRPARPDDDEPALVVVAAPPDVTAGVVRRQLEAYPHAVVTDVASVKGHVLAELREHGVPLDRYVGSHPMAGRERSGPSAAVPDLFLGRPWVIAESAESSPDAVLAVRALAVDLGAVPVTMAADAHDAAVAAVSHVPQVVASLVAARLVDVDDGALGLAGQGLRDVTRIAASDPELWTSILAANSAAVRPILESLRTDLDAVITALAQADSATGPETVGTGVLVTLARAIAAGNEGVARIPGKHGGAQRAYEEVTVLVPDSPGELARLLSEVGETGVNLEDLRLEHAAGRQVGMAVISVLPGSATKLEWELAERGWRLVV</sequence>
<dbReference type="SUPFAM" id="SSF55021">
    <property type="entry name" value="ACT-like"/>
    <property type="match status" value="1"/>
</dbReference>
<gene>
    <name evidence="6" type="ORF">CUD01_23220</name>
</gene>
<dbReference type="InterPro" id="IPR046825">
    <property type="entry name" value="PDH_C"/>
</dbReference>
<dbReference type="SUPFAM" id="SSF51735">
    <property type="entry name" value="NAD(P)-binding Rossmann-fold domains"/>
    <property type="match status" value="1"/>
</dbReference>
<organism evidence="6 7">
    <name type="scientific">Cellulomonas uda</name>
    <dbReference type="NCBI Taxonomy" id="1714"/>
    <lineage>
        <taxon>Bacteria</taxon>
        <taxon>Bacillati</taxon>
        <taxon>Actinomycetota</taxon>
        <taxon>Actinomycetes</taxon>
        <taxon>Micrococcales</taxon>
        <taxon>Cellulomonadaceae</taxon>
        <taxon>Cellulomonas</taxon>
    </lineage>
</organism>
<dbReference type="EMBL" id="BJLP01000040">
    <property type="protein sequence ID" value="GEA81878.1"/>
    <property type="molecule type" value="Genomic_DNA"/>
</dbReference>
<keyword evidence="3" id="KW-0057">Aromatic amino acid biosynthesis</keyword>
<dbReference type="PROSITE" id="PS51176">
    <property type="entry name" value="PDH_ADH"/>
    <property type="match status" value="1"/>
</dbReference>
<dbReference type="InterPro" id="IPR036291">
    <property type="entry name" value="NAD(P)-bd_dom_sf"/>
</dbReference>
<dbReference type="InterPro" id="IPR046826">
    <property type="entry name" value="PDH_N"/>
</dbReference>
<dbReference type="Gene3D" id="1.10.3660.10">
    <property type="entry name" value="6-phosphogluconate dehydrogenase C-terminal like domain"/>
    <property type="match status" value="1"/>
</dbReference>
<dbReference type="GO" id="GO:0004665">
    <property type="term" value="F:prephenate dehydrogenase (NADP+) activity"/>
    <property type="evidence" value="ECO:0007669"/>
    <property type="project" value="InterPro"/>
</dbReference>
<proteinExistence type="inferred from homology"/>
<dbReference type="PANTHER" id="PTHR21363">
    <property type="entry name" value="PREPHENATE DEHYDROGENASE"/>
    <property type="match status" value="1"/>
</dbReference>
<dbReference type="InterPro" id="IPR050812">
    <property type="entry name" value="Preph/Arog_dehydrog"/>
</dbReference>
<protein>
    <submittedName>
        <fullName evidence="6">Prephenate dehydrogenase</fullName>
    </submittedName>
</protein>
<comment type="similarity">
    <text evidence="1">Belongs to the prephenate/arogenate dehydrogenase family.</text>
</comment>